<feature type="chain" id="PRO_5002864934" description="Dipeptidase" evidence="7">
    <location>
        <begin position="32"/>
        <end position="498"/>
    </location>
</feature>
<evidence type="ECO:0000256" key="2">
    <source>
        <dbReference type="ARBA" id="ARBA00007225"/>
    </source>
</evidence>
<comment type="similarity">
    <text evidence="2 6">Belongs to the peptidase C69 family.</text>
</comment>
<evidence type="ECO:0000256" key="6">
    <source>
        <dbReference type="RuleBase" id="RU364089"/>
    </source>
</evidence>
<evidence type="ECO:0000313" key="9">
    <source>
        <dbReference type="Proteomes" id="UP000009100"/>
    </source>
</evidence>
<evidence type="ECO:0000256" key="1">
    <source>
        <dbReference type="ARBA" id="ARBA00001670"/>
    </source>
</evidence>
<accession>B7VRA6</accession>
<dbReference type="KEGG" id="vsp:VS_II0492"/>
<comment type="catalytic activity">
    <reaction evidence="1">
        <text>an L-aminoacyl-L-amino acid + H2O = 2 an L-alpha-amino acid</text>
        <dbReference type="Rhea" id="RHEA:48940"/>
        <dbReference type="ChEBI" id="CHEBI:15377"/>
        <dbReference type="ChEBI" id="CHEBI:59869"/>
        <dbReference type="ChEBI" id="CHEBI:77460"/>
        <dbReference type="EC" id="3.4.13.19"/>
    </reaction>
</comment>
<feature type="signal peptide" evidence="7">
    <location>
        <begin position="1"/>
        <end position="31"/>
    </location>
</feature>
<gene>
    <name evidence="8" type="ordered locus">VS_II0492</name>
</gene>
<keyword evidence="4 6" id="KW-0378">Hydrolase</keyword>
<dbReference type="GO" id="GO:0006508">
    <property type="term" value="P:proteolysis"/>
    <property type="evidence" value="ECO:0007669"/>
    <property type="project" value="UniProtKB-KW"/>
</dbReference>
<reference evidence="8 9" key="1">
    <citation type="submission" date="2009-02" db="EMBL/GenBank/DDBJ databases">
        <title>Vibrio splendidus str. LGP32 complete genome.</title>
        <authorList>
            <person name="Mazel D."/>
            <person name="Le Roux F."/>
        </authorList>
    </citation>
    <scope>NUCLEOTIDE SEQUENCE [LARGE SCALE GENOMIC DNA]</scope>
    <source>
        <strain evidence="8 9">LGP32</strain>
    </source>
</reference>
<dbReference type="PANTHER" id="PTHR12994">
    <property type="entry name" value="SECERNIN"/>
    <property type="match status" value="1"/>
</dbReference>
<protein>
    <recommendedName>
        <fullName evidence="6">Dipeptidase</fullName>
        <ecNumber evidence="6">3.4.-.-</ecNumber>
    </recommendedName>
</protein>
<dbReference type="STRING" id="575788.VS_II0492"/>
<dbReference type="EMBL" id="FM954973">
    <property type="protein sequence ID" value="CAV26026.1"/>
    <property type="molecule type" value="Genomic_DNA"/>
</dbReference>
<evidence type="ECO:0000313" key="8">
    <source>
        <dbReference type="EMBL" id="CAV26026.1"/>
    </source>
</evidence>
<dbReference type="AlphaFoldDB" id="B7VRA6"/>
<keyword evidence="7" id="KW-0732">Signal</keyword>
<keyword evidence="3 6" id="KW-0645">Protease</keyword>
<dbReference type="Pfam" id="PF03577">
    <property type="entry name" value="Peptidase_C69"/>
    <property type="match status" value="1"/>
</dbReference>
<organism evidence="8 9">
    <name type="scientific">Vibrio atlanticus (strain LGP32)</name>
    <name type="common">Vibrio splendidus (strain Mel32)</name>
    <dbReference type="NCBI Taxonomy" id="575788"/>
    <lineage>
        <taxon>Bacteria</taxon>
        <taxon>Pseudomonadati</taxon>
        <taxon>Pseudomonadota</taxon>
        <taxon>Gammaproteobacteria</taxon>
        <taxon>Vibrionales</taxon>
        <taxon>Vibrionaceae</taxon>
        <taxon>Vibrio</taxon>
    </lineage>
</organism>
<dbReference type="PANTHER" id="PTHR12994:SF17">
    <property type="entry name" value="LD30995P"/>
    <property type="match status" value="1"/>
</dbReference>
<proteinExistence type="inferred from homology"/>
<sequence length="498" mass="56501">MFYKRRIKMKIWSVSFLATTVAVALSSNAIACTGLIVGKEASNDGSIMIARNEDFSINNWNKYLKYRPAQDNQEGDWQLGNGLIVPMPKHFFAYSAIPDWDADTVNRDGKFYEERGINEHNVAISATTSAEINDKVAKVDPLIDNGVIEAIIPTLILPQAENAKQAVELLGHYIETYGAGEGNSLYIADTNEAWLFEIGSGHHWIAVKVPDDSYAMIANGLRVHGVNLANKEVLHSKDIFEFVEQNKLLDNADEKSFNFAKAFGVIGDEYNIDREWLGQKILTPSLHQQSRMTQYPLFMKPDTKISVENVAEVLSATYKDTVLEGKSKRPIRVERQLESHIIQLRPEMPEELQGIIWQSFGVLPESVLVPLYSTLQDYPKAYQVGDDNYSDDSAYWQFRSLTALASTNPDKYLPVLKATWDKEETQLYKQVAHLDKTLTDMYKVDKQAALNMAADYSYGQLKRTLDMATELRYKMITDLTKSTEKKYSEEEFKKIVNL</sequence>
<evidence type="ECO:0000256" key="5">
    <source>
        <dbReference type="ARBA" id="ARBA00022997"/>
    </source>
</evidence>
<dbReference type="Proteomes" id="UP000009100">
    <property type="component" value="Chromosome 2"/>
</dbReference>
<dbReference type="GO" id="GO:0016805">
    <property type="term" value="F:dipeptidase activity"/>
    <property type="evidence" value="ECO:0007669"/>
    <property type="project" value="UniProtKB-KW"/>
</dbReference>
<name>B7VRA6_VIBA3</name>
<dbReference type="MEROPS" id="C69.001"/>
<evidence type="ECO:0000256" key="3">
    <source>
        <dbReference type="ARBA" id="ARBA00022670"/>
    </source>
</evidence>
<dbReference type="InterPro" id="IPR005322">
    <property type="entry name" value="Peptidase_C69"/>
</dbReference>
<dbReference type="EC" id="3.4.-.-" evidence="6"/>
<evidence type="ECO:0000256" key="4">
    <source>
        <dbReference type="ARBA" id="ARBA00022801"/>
    </source>
</evidence>
<dbReference type="GO" id="GO:0070004">
    <property type="term" value="F:cysteine-type exopeptidase activity"/>
    <property type="evidence" value="ECO:0007669"/>
    <property type="project" value="InterPro"/>
</dbReference>
<dbReference type="HOGENOM" id="CLU_014823_0_2_6"/>
<evidence type="ECO:0000256" key="7">
    <source>
        <dbReference type="SAM" id="SignalP"/>
    </source>
</evidence>
<dbReference type="InterPro" id="IPR047804">
    <property type="entry name" value="C69_dipept_A-like"/>
</dbReference>
<keyword evidence="5 6" id="KW-0224">Dipeptidase</keyword>
<dbReference type="Gene3D" id="3.60.60.10">
    <property type="entry name" value="Penicillin V Acylase, Chain A"/>
    <property type="match status" value="1"/>
</dbReference>
<dbReference type="NCBIfam" id="NF033678">
    <property type="entry name" value="C69_fam_dipept"/>
    <property type="match status" value="1"/>
</dbReference>
<dbReference type="eggNOG" id="COG4690">
    <property type="taxonomic scope" value="Bacteria"/>
</dbReference>